<reference evidence="2" key="1">
    <citation type="submission" date="2020-11" db="EMBL/GenBank/DDBJ databases">
        <authorList>
            <person name="Tran Van P."/>
        </authorList>
    </citation>
    <scope>NUCLEOTIDE SEQUENCE</scope>
</reference>
<sequence>MGLPYPCHKTSFPKSSQRRQRVFTPRLQVQHTYTPESVTRTTDSNSSHITQPQFTAQVRLSCRDVVVAWSLVVTSQLGQKRDCIYTWRHTNDGCDTRSELLRYTSLSSAAKTSRVKGMV</sequence>
<evidence type="ECO:0000256" key="1">
    <source>
        <dbReference type="SAM" id="MobiDB-lite"/>
    </source>
</evidence>
<dbReference type="AlphaFoldDB" id="A0A7R9H284"/>
<proteinExistence type="predicted"/>
<gene>
    <name evidence="2" type="ORF">TCEB3V08_LOCUS7927</name>
</gene>
<evidence type="ECO:0000313" key="2">
    <source>
        <dbReference type="EMBL" id="CAD7405304.1"/>
    </source>
</evidence>
<protein>
    <submittedName>
        <fullName evidence="2">Uncharacterized protein</fullName>
    </submittedName>
</protein>
<accession>A0A7R9H284</accession>
<feature type="region of interest" description="Disordered" evidence="1">
    <location>
        <begin position="1"/>
        <end position="20"/>
    </location>
</feature>
<organism evidence="2">
    <name type="scientific">Timema cristinae</name>
    <name type="common">Walking stick</name>
    <dbReference type="NCBI Taxonomy" id="61476"/>
    <lineage>
        <taxon>Eukaryota</taxon>
        <taxon>Metazoa</taxon>
        <taxon>Ecdysozoa</taxon>
        <taxon>Arthropoda</taxon>
        <taxon>Hexapoda</taxon>
        <taxon>Insecta</taxon>
        <taxon>Pterygota</taxon>
        <taxon>Neoptera</taxon>
        <taxon>Polyneoptera</taxon>
        <taxon>Phasmatodea</taxon>
        <taxon>Timematodea</taxon>
        <taxon>Timematoidea</taxon>
        <taxon>Timematidae</taxon>
        <taxon>Timema</taxon>
    </lineage>
</organism>
<dbReference type="EMBL" id="OC319414">
    <property type="protein sequence ID" value="CAD7405304.1"/>
    <property type="molecule type" value="Genomic_DNA"/>
</dbReference>
<name>A0A7R9H284_TIMCR</name>